<proteinExistence type="predicted"/>
<name>A0A6C0ITD2_9ZZZZ</name>
<protein>
    <recommendedName>
        <fullName evidence="2">Macro domain-containing protein</fullName>
    </recommendedName>
</protein>
<dbReference type="EMBL" id="MN740255">
    <property type="protein sequence ID" value="QHT96302.1"/>
    <property type="molecule type" value="Genomic_DNA"/>
</dbReference>
<dbReference type="AlphaFoldDB" id="A0A6C0ITD2"/>
<reference evidence="1" key="1">
    <citation type="journal article" date="2020" name="Nature">
        <title>Giant virus diversity and host interactions through global metagenomics.</title>
        <authorList>
            <person name="Schulz F."/>
            <person name="Roux S."/>
            <person name="Paez-Espino D."/>
            <person name="Jungbluth S."/>
            <person name="Walsh D.A."/>
            <person name="Denef V.J."/>
            <person name="McMahon K.D."/>
            <person name="Konstantinidis K.T."/>
            <person name="Eloe-Fadrosh E.A."/>
            <person name="Kyrpides N.C."/>
            <person name="Woyke T."/>
        </authorList>
    </citation>
    <scope>NUCLEOTIDE SEQUENCE</scope>
    <source>
        <strain evidence="1">GVMAG-M-3300024302-11</strain>
    </source>
</reference>
<accession>A0A6C0ITD2</accession>
<evidence type="ECO:0008006" key="2">
    <source>
        <dbReference type="Google" id="ProtNLM"/>
    </source>
</evidence>
<sequence length="70" mass="8254">MFKLDTSNKVFLTFIGGGAFGNNIDWIIDAINYAIDSIRVYNSDLEINICHYRRINEDIQSKIKKFRFNY</sequence>
<organism evidence="1">
    <name type="scientific">viral metagenome</name>
    <dbReference type="NCBI Taxonomy" id="1070528"/>
    <lineage>
        <taxon>unclassified sequences</taxon>
        <taxon>metagenomes</taxon>
        <taxon>organismal metagenomes</taxon>
    </lineage>
</organism>
<evidence type="ECO:0000313" key="1">
    <source>
        <dbReference type="EMBL" id="QHT96302.1"/>
    </source>
</evidence>